<name>A0ABW3C538_SPHXN</name>
<dbReference type="Proteomes" id="UP001597124">
    <property type="component" value="Unassembled WGS sequence"/>
</dbReference>
<comment type="similarity">
    <text evidence="1">Belongs to the ATP-dependent AMP-binding enzyme family.</text>
</comment>
<sequence length="497" mass="54290">MSLVAMGDIPALYAERLGGDRLCVVHQDDRLSWGDMATRVNRRAWALKRLGIGKDDIVALVLPNENAVFELSFALWKLGATPSSISARLPEDELRAVLDLARPRAVFASDPAIRAATGALPADYGLEQGSDELLPSTIGNHWKAMTSGGSSGRPKMIVDMGPGAVNIGQPLLNLPQGGTVLNAGPLCHNAPFTFMSMALHHGNSVISMPRFDAEETLRLIERHRVAWANLVPTMMSRIWALPEKTRSRYNLSSLEAVWHTAAPMPAWLKEAWIDWIGPEKVWEIYGGTERQGNTVLSGIEWLTHRGSVGRPINCHIRILGGNGQQLGPGKVGEIHFLPFTGAGSTYRYLGAEPHRSDDGYETIGDFGWLDEDGYLYIADRRADLILRGGVNVYPAEVENALSEHPGVALAVVIGLPDRDLGAVVHAIVNPSQDMPEAPTAEALNDFLATRLARFKLPASYEFTDEPLRDEAGKVRRSQLRAERISAQSTLESVPFHG</sequence>
<dbReference type="Pfam" id="PF00501">
    <property type="entry name" value="AMP-binding"/>
    <property type="match status" value="1"/>
</dbReference>
<evidence type="ECO:0000313" key="5">
    <source>
        <dbReference type="EMBL" id="MFD0849015.1"/>
    </source>
</evidence>
<dbReference type="Pfam" id="PF13193">
    <property type="entry name" value="AMP-binding_C"/>
    <property type="match status" value="1"/>
</dbReference>
<dbReference type="SUPFAM" id="SSF56801">
    <property type="entry name" value="Acetyl-CoA synthetase-like"/>
    <property type="match status" value="1"/>
</dbReference>
<dbReference type="InterPro" id="IPR000873">
    <property type="entry name" value="AMP-dep_synth/lig_dom"/>
</dbReference>
<dbReference type="Gene3D" id="3.40.50.12780">
    <property type="entry name" value="N-terminal domain of ligase-like"/>
    <property type="match status" value="1"/>
</dbReference>
<keyword evidence="6" id="KW-1185">Reference proteome</keyword>
<organism evidence="5 6">
    <name type="scientific">Sphingosinicella xenopeptidilytica</name>
    <dbReference type="NCBI Taxonomy" id="364098"/>
    <lineage>
        <taxon>Bacteria</taxon>
        <taxon>Pseudomonadati</taxon>
        <taxon>Pseudomonadota</taxon>
        <taxon>Alphaproteobacteria</taxon>
        <taxon>Sphingomonadales</taxon>
        <taxon>Sphingosinicellaceae</taxon>
        <taxon>Sphingosinicella</taxon>
    </lineage>
</organism>
<dbReference type="PANTHER" id="PTHR43201:SF5">
    <property type="entry name" value="MEDIUM-CHAIN ACYL-COA LIGASE ACSF2, MITOCHONDRIAL"/>
    <property type="match status" value="1"/>
</dbReference>
<dbReference type="PANTHER" id="PTHR43201">
    <property type="entry name" value="ACYL-COA SYNTHETASE"/>
    <property type="match status" value="1"/>
</dbReference>
<protein>
    <submittedName>
        <fullName evidence="5">AMP-binding protein</fullName>
    </submittedName>
</protein>
<gene>
    <name evidence="5" type="ORF">ACFQ00_11820</name>
</gene>
<evidence type="ECO:0000256" key="2">
    <source>
        <dbReference type="ARBA" id="ARBA00022598"/>
    </source>
</evidence>
<comment type="caution">
    <text evidence="5">The sequence shown here is derived from an EMBL/GenBank/DDBJ whole genome shotgun (WGS) entry which is preliminary data.</text>
</comment>
<evidence type="ECO:0000313" key="6">
    <source>
        <dbReference type="Proteomes" id="UP001597124"/>
    </source>
</evidence>
<feature type="domain" description="AMP-dependent synthetase/ligase" evidence="3">
    <location>
        <begin position="18"/>
        <end position="335"/>
    </location>
</feature>
<dbReference type="InterPro" id="IPR025110">
    <property type="entry name" value="AMP-bd_C"/>
</dbReference>
<dbReference type="Gene3D" id="3.30.300.30">
    <property type="match status" value="1"/>
</dbReference>
<evidence type="ECO:0000256" key="1">
    <source>
        <dbReference type="ARBA" id="ARBA00006432"/>
    </source>
</evidence>
<evidence type="ECO:0000259" key="4">
    <source>
        <dbReference type="Pfam" id="PF13193"/>
    </source>
</evidence>
<accession>A0ABW3C538</accession>
<dbReference type="RefSeq" id="WP_381490810.1">
    <property type="nucleotide sequence ID" value="NZ_JBHTIK010000005.1"/>
</dbReference>
<keyword evidence="2" id="KW-0436">Ligase</keyword>
<reference evidence="6" key="1">
    <citation type="journal article" date="2019" name="Int. J. Syst. Evol. Microbiol.">
        <title>The Global Catalogue of Microorganisms (GCM) 10K type strain sequencing project: providing services to taxonomists for standard genome sequencing and annotation.</title>
        <authorList>
            <consortium name="The Broad Institute Genomics Platform"/>
            <consortium name="The Broad Institute Genome Sequencing Center for Infectious Disease"/>
            <person name="Wu L."/>
            <person name="Ma J."/>
        </authorList>
    </citation>
    <scope>NUCLEOTIDE SEQUENCE [LARGE SCALE GENOMIC DNA]</scope>
    <source>
        <strain evidence="6">CCUG 52537</strain>
    </source>
</reference>
<evidence type="ECO:0000259" key="3">
    <source>
        <dbReference type="Pfam" id="PF00501"/>
    </source>
</evidence>
<feature type="domain" description="AMP-binding enzyme C-terminal" evidence="4">
    <location>
        <begin position="396"/>
        <end position="466"/>
    </location>
</feature>
<dbReference type="EMBL" id="JBHTIK010000005">
    <property type="protein sequence ID" value="MFD0849015.1"/>
    <property type="molecule type" value="Genomic_DNA"/>
</dbReference>
<proteinExistence type="inferred from homology"/>
<dbReference type="InterPro" id="IPR042099">
    <property type="entry name" value="ANL_N_sf"/>
</dbReference>
<dbReference type="InterPro" id="IPR045851">
    <property type="entry name" value="AMP-bd_C_sf"/>
</dbReference>